<protein>
    <recommendedName>
        <fullName evidence="3">Secreted protein</fullName>
    </recommendedName>
</protein>
<reference evidence="2" key="1">
    <citation type="submission" date="2018-01" db="EMBL/GenBank/DDBJ databases">
        <title>An insight into the sialome of Amazonian anophelines.</title>
        <authorList>
            <person name="Ribeiro J.M."/>
            <person name="Scarpassa V."/>
            <person name="Calvo E."/>
        </authorList>
    </citation>
    <scope>NUCLEOTIDE SEQUENCE</scope>
</reference>
<organism evidence="2">
    <name type="scientific">Anopheles darlingi</name>
    <name type="common">Mosquito</name>
    <dbReference type="NCBI Taxonomy" id="43151"/>
    <lineage>
        <taxon>Eukaryota</taxon>
        <taxon>Metazoa</taxon>
        <taxon>Ecdysozoa</taxon>
        <taxon>Arthropoda</taxon>
        <taxon>Hexapoda</taxon>
        <taxon>Insecta</taxon>
        <taxon>Pterygota</taxon>
        <taxon>Neoptera</taxon>
        <taxon>Endopterygota</taxon>
        <taxon>Diptera</taxon>
        <taxon>Nematocera</taxon>
        <taxon>Culicoidea</taxon>
        <taxon>Culicidae</taxon>
        <taxon>Anophelinae</taxon>
        <taxon>Anopheles</taxon>
    </lineage>
</organism>
<feature type="signal peptide" evidence="1">
    <location>
        <begin position="1"/>
        <end position="21"/>
    </location>
</feature>
<dbReference type="EMBL" id="GGFL01007654">
    <property type="protein sequence ID" value="MBW71832.1"/>
    <property type="molecule type" value="Transcribed_RNA"/>
</dbReference>
<evidence type="ECO:0000256" key="1">
    <source>
        <dbReference type="SAM" id="SignalP"/>
    </source>
</evidence>
<sequence length="72" mass="8117">MVVMIMLDVVVVFVLVGAAASEVAWQRCIVVDFPLCCCFVPQRANNIHKLRASCVPVSPILLLLLHHYFFLF</sequence>
<evidence type="ECO:0008006" key="3">
    <source>
        <dbReference type="Google" id="ProtNLM"/>
    </source>
</evidence>
<proteinExistence type="predicted"/>
<name>A0A2M4D2N6_ANODA</name>
<keyword evidence="1" id="KW-0732">Signal</keyword>
<evidence type="ECO:0000313" key="2">
    <source>
        <dbReference type="EMBL" id="MBW71832.1"/>
    </source>
</evidence>
<feature type="chain" id="PRO_5014915140" description="Secreted protein" evidence="1">
    <location>
        <begin position="22"/>
        <end position="72"/>
    </location>
</feature>
<dbReference type="AlphaFoldDB" id="A0A2M4D2N6"/>
<accession>A0A2M4D2N6</accession>